<reference evidence="1 2" key="1">
    <citation type="submission" date="2016-09" db="EMBL/GenBank/DDBJ databases">
        <title>The complete genome sequences of Rhizobium gallicum, symbiovars gallicum and phaseoli, symbionts associated to common bean (Phaseolus vulgaris).</title>
        <authorList>
            <person name="Bustos P."/>
            <person name="Santamaria R.I."/>
            <person name="Perez-Carrascal O.M."/>
            <person name="Juarez S."/>
            <person name="Lozano L."/>
            <person name="Martinez-Flores I."/>
            <person name="Martinez-Romero E."/>
            <person name="Cevallos M."/>
            <person name="Romero D."/>
            <person name="Davila G."/>
            <person name="Gonzalez V."/>
        </authorList>
    </citation>
    <scope>NUCLEOTIDE SEQUENCE [LARGE SCALE GENOMIC DNA]</scope>
    <source>
        <strain evidence="1 2">IE4872</strain>
    </source>
</reference>
<dbReference type="AlphaFoldDB" id="A0A1L5NHD4"/>
<proteinExistence type="predicted"/>
<sequence>MSAGLGKHPRGVFGGTMLNRMSLLAVVPAILALAGCGSITVPASGIDSKGVAYAGSTTASMSGGTFSVTGSDGVVCSGTYDPFNRSKRIEAKTTCTNGRKGTIYVVRNNDGMGGTGDAEFDDGTTGKFIFGKKK</sequence>
<evidence type="ECO:0000313" key="1">
    <source>
        <dbReference type="EMBL" id="APO67259.1"/>
    </source>
</evidence>
<protein>
    <recommendedName>
        <fullName evidence="3">Outer membrane lipoprotein</fullName>
    </recommendedName>
</protein>
<accession>A0A1L5NHD4</accession>
<dbReference type="Proteomes" id="UP000184749">
    <property type="component" value="Chromosome"/>
</dbReference>
<dbReference type="STRING" id="56730.IE4872_CH01617"/>
<evidence type="ECO:0008006" key="3">
    <source>
        <dbReference type="Google" id="ProtNLM"/>
    </source>
</evidence>
<gene>
    <name evidence="1" type="ORF">IE4872_CH01617</name>
</gene>
<organism evidence="1 2">
    <name type="scientific">Rhizobium gallicum</name>
    <dbReference type="NCBI Taxonomy" id="56730"/>
    <lineage>
        <taxon>Bacteria</taxon>
        <taxon>Pseudomonadati</taxon>
        <taxon>Pseudomonadota</taxon>
        <taxon>Alphaproteobacteria</taxon>
        <taxon>Hyphomicrobiales</taxon>
        <taxon>Rhizobiaceae</taxon>
        <taxon>Rhizobium/Agrobacterium group</taxon>
        <taxon>Rhizobium</taxon>
    </lineage>
</organism>
<evidence type="ECO:0000313" key="2">
    <source>
        <dbReference type="Proteomes" id="UP000184749"/>
    </source>
</evidence>
<name>A0A1L5NHD4_9HYPH</name>
<dbReference type="EMBL" id="CP017101">
    <property type="protein sequence ID" value="APO67259.1"/>
    <property type="molecule type" value="Genomic_DNA"/>
</dbReference>